<comment type="caution">
    <text evidence="2">The sequence shown here is derived from an EMBL/GenBank/DDBJ whole genome shotgun (WGS) entry which is preliminary data.</text>
</comment>
<evidence type="ECO:0000313" key="2">
    <source>
        <dbReference type="EMBL" id="MDL5030525.1"/>
    </source>
</evidence>
<proteinExistence type="predicted"/>
<evidence type="ECO:0008006" key="4">
    <source>
        <dbReference type="Google" id="ProtNLM"/>
    </source>
</evidence>
<dbReference type="Proteomes" id="UP001238603">
    <property type="component" value="Unassembled WGS sequence"/>
</dbReference>
<protein>
    <recommendedName>
        <fullName evidence="4">Solute-binding protein family 3/N-terminal domain-containing protein</fullName>
    </recommendedName>
</protein>
<gene>
    <name evidence="2" type="ORF">QRD43_01290</name>
</gene>
<dbReference type="SUPFAM" id="SSF53850">
    <property type="entry name" value="Periplasmic binding protein-like II"/>
    <property type="match status" value="1"/>
</dbReference>
<dbReference type="EMBL" id="JASVDS010000001">
    <property type="protein sequence ID" value="MDL5030525.1"/>
    <property type="molecule type" value="Genomic_DNA"/>
</dbReference>
<feature type="chain" id="PRO_5045369461" description="Solute-binding protein family 3/N-terminal domain-containing protein" evidence="1">
    <location>
        <begin position="19"/>
        <end position="307"/>
    </location>
</feature>
<name>A0ABT7LFV4_9BURK</name>
<reference evidence="2 3" key="1">
    <citation type="submission" date="2023-06" db="EMBL/GenBank/DDBJ databases">
        <title>Pelomonas sp. APW6 16S ribosomal RNA gene genome sequencing and assembly.</title>
        <authorList>
            <person name="Woo H."/>
        </authorList>
    </citation>
    <scope>NUCLEOTIDE SEQUENCE [LARGE SCALE GENOMIC DNA]</scope>
    <source>
        <strain evidence="2 3">APW6</strain>
    </source>
</reference>
<evidence type="ECO:0000313" key="3">
    <source>
        <dbReference type="Proteomes" id="UP001238603"/>
    </source>
</evidence>
<dbReference type="RefSeq" id="WP_285980658.1">
    <property type="nucleotide sequence ID" value="NZ_JASVDS010000001.1"/>
</dbReference>
<evidence type="ECO:0000256" key="1">
    <source>
        <dbReference type="SAM" id="SignalP"/>
    </source>
</evidence>
<organism evidence="2 3">
    <name type="scientific">Roseateles subflavus</name>
    <dbReference type="NCBI Taxonomy" id="3053353"/>
    <lineage>
        <taxon>Bacteria</taxon>
        <taxon>Pseudomonadati</taxon>
        <taxon>Pseudomonadota</taxon>
        <taxon>Betaproteobacteria</taxon>
        <taxon>Burkholderiales</taxon>
        <taxon>Sphaerotilaceae</taxon>
        <taxon>Roseateles</taxon>
    </lineage>
</organism>
<keyword evidence="1" id="KW-0732">Signal</keyword>
<feature type="signal peptide" evidence="1">
    <location>
        <begin position="1"/>
        <end position="18"/>
    </location>
</feature>
<keyword evidence="3" id="KW-1185">Reference proteome</keyword>
<accession>A0ABT7LFV4</accession>
<sequence>MVLSLAAPGLVLAQTVPAAVPAMGAGAGSAPPDASTSTSTPTRVVYPEHESFHDPQLPYMLDLLRLVLAPSPRPYEVVASGTAMTQGRGLRELEFGRGDINLLWSMTSRERERTLLPVRIPLDRGILGWRLLLVRARDLDRFARIRSLDPLRQLQAGQMHDWPDTEILRHNGLAVGTASMYEKLFQMLARERIDYFPRSVMEIENELQRFGRTLDLAVAPRLMLHYPTASYFFISPRFPQLAEDLRQGLERAIADRSFQALFAQHFRALMQRLDIPRRLVLRLDNPLLSPETPLRRPELWADPATPV</sequence>